<gene>
    <name evidence="2" type="ORF">SAMD00023353_0600290</name>
</gene>
<dbReference type="AlphaFoldDB" id="A0A1S8A5R5"/>
<accession>A0A1S8A5R5</accession>
<feature type="compositionally biased region" description="Acidic residues" evidence="1">
    <location>
        <begin position="25"/>
        <end position="41"/>
    </location>
</feature>
<protein>
    <submittedName>
        <fullName evidence="2">Uncharacterized protein</fullName>
    </submittedName>
</protein>
<sequence length="59" mass="7007">MYRPYTTYPGTLRQHYQTIVLGVYQEEEEEEKEEEEKEEKEEPGVWPRGGEECCSPVPI</sequence>
<dbReference type="EMBL" id="DF977451">
    <property type="protein sequence ID" value="GAW25401.1"/>
    <property type="molecule type" value="Genomic_DNA"/>
</dbReference>
<dbReference type="Proteomes" id="UP000054516">
    <property type="component" value="Unassembled WGS sequence"/>
</dbReference>
<proteinExistence type="predicted"/>
<evidence type="ECO:0000256" key="1">
    <source>
        <dbReference type="SAM" id="MobiDB-lite"/>
    </source>
</evidence>
<keyword evidence="3" id="KW-1185">Reference proteome</keyword>
<reference evidence="2" key="1">
    <citation type="submission" date="2016-03" db="EMBL/GenBank/DDBJ databases">
        <title>Draft genome sequence of Rosellinia necatrix.</title>
        <authorList>
            <person name="Kanematsu S."/>
        </authorList>
    </citation>
    <scope>NUCLEOTIDE SEQUENCE [LARGE SCALE GENOMIC DNA]</scope>
    <source>
        <strain evidence="2">W97</strain>
    </source>
</reference>
<organism evidence="2">
    <name type="scientific">Rosellinia necatrix</name>
    <name type="common">White root-rot fungus</name>
    <dbReference type="NCBI Taxonomy" id="77044"/>
    <lineage>
        <taxon>Eukaryota</taxon>
        <taxon>Fungi</taxon>
        <taxon>Dikarya</taxon>
        <taxon>Ascomycota</taxon>
        <taxon>Pezizomycotina</taxon>
        <taxon>Sordariomycetes</taxon>
        <taxon>Xylariomycetidae</taxon>
        <taxon>Xylariales</taxon>
        <taxon>Xylariaceae</taxon>
        <taxon>Rosellinia</taxon>
    </lineage>
</organism>
<evidence type="ECO:0000313" key="2">
    <source>
        <dbReference type="EMBL" id="GAW25401.1"/>
    </source>
</evidence>
<evidence type="ECO:0000313" key="3">
    <source>
        <dbReference type="Proteomes" id="UP000054516"/>
    </source>
</evidence>
<feature type="region of interest" description="Disordered" evidence="1">
    <location>
        <begin position="25"/>
        <end position="59"/>
    </location>
</feature>
<name>A0A1S8A5R5_ROSNE</name>